<proteinExistence type="predicted"/>
<dbReference type="PROSITE" id="PS51257">
    <property type="entry name" value="PROKAR_LIPOPROTEIN"/>
    <property type="match status" value="1"/>
</dbReference>
<gene>
    <name evidence="2" type="ORF">SAMN06265222_105231</name>
</gene>
<accession>A0ABY1Q227</accession>
<evidence type="ECO:0000313" key="3">
    <source>
        <dbReference type="Proteomes" id="UP001158067"/>
    </source>
</evidence>
<protein>
    <recommendedName>
        <fullName evidence="4">Lipoprotein</fullName>
    </recommendedName>
</protein>
<evidence type="ECO:0008006" key="4">
    <source>
        <dbReference type="Google" id="ProtNLM"/>
    </source>
</evidence>
<feature type="signal peptide" evidence="1">
    <location>
        <begin position="1"/>
        <end position="21"/>
    </location>
</feature>
<evidence type="ECO:0000313" key="2">
    <source>
        <dbReference type="EMBL" id="SMP56930.1"/>
    </source>
</evidence>
<keyword evidence="3" id="KW-1185">Reference proteome</keyword>
<name>A0ABY1Q227_9BACT</name>
<feature type="chain" id="PRO_5045895820" description="Lipoprotein" evidence="1">
    <location>
        <begin position="22"/>
        <end position="123"/>
    </location>
</feature>
<sequence length="123" mass="12658">MKLITKYVVAALAIASLSGCSQLDRSPRWNPLASLPWAGASDGDSCSDGSCAGGSCDITVTQNDSENLLASNLNPTLDSSASATASELFASLNKTPDVVTDPPVDAATYRTATGPDSLFAPYR</sequence>
<reference evidence="2 3" key="1">
    <citation type="submission" date="2017-05" db="EMBL/GenBank/DDBJ databases">
        <authorList>
            <person name="Varghese N."/>
            <person name="Submissions S."/>
        </authorList>
    </citation>
    <scope>NUCLEOTIDE SEQUENCE [LARGE SCALE GENOMIC DNA]</scope>
    <source>
        <strain evidence="2 3">DSM 25457</strain>
    </source>
</reference>
<evidence type="ECO:0000256" key="1">
    <source>
        <dbReference type="SAM" id="SignalP"/>
    </source>
</evidence>
<dbReference type="RefSeq" id="WP_283432691.1">
    <property type="nucleotide sequence ID" value="NZ_FXUG01000005.1"/>
</dbReference>
<dbReference type="EMBL" id="FXUG01000005">
    <property type="protein sequence ID" value="SMP56930.1"/>
    <property type="molecule type" value="Genomic_DNA"/>
</dbReference>
<keyword evidence="1" id="KW-0732">Signal</keyword>
<organism evidence="2 3">
    <name type="scientific">Neorhodopirellula lusitana</name>
    <dbReference type="NCBI Taxonomy" id="445327"/>
    <lineage>
        <taxon>Bacteria</taxon>
        <taxon>Pseudomonadati</taxon>
        <taxon>Planctomycetota</taxon>
        <taxon>Planctomycetia</taxon>
        <taxon>Pirellulales</taxon>
        <taxon>Pirellulaceae</taxon>
        <taxon>Neorhodopirellula</taxon>
    </lineage>
</organism>
<comment type="caution">
    <text evidence="2">The sequence shown here is derived from an EMBL/GenBank/DDBJ whole genome shotgun (WGS) entry which is preliminary data.</text>
</comment>
<dbReference type="Proteomes" id="UP001158067">
    <property type="component" value="Unassembled WGS sequence"/>
</dbReference>